<protein>
    <submittedName>
        <fullName evidence="6">p-cumate dioxygenase small subunit</fullName>
    </submittedName>
</protein>
<dbReference type="GO" id="GO:0019380">
    <property type="term" value="P:3-phenylpropionate catabolic process"/>
    <property type="evidence" value="ECO:0007669"/>
    <property type="project" value="TreeGrafter"/>
</dbReference>
<comment type="pathway">
    <text evidence="1">Aromatic compound metabolism.</text>
</comment>
<evidence type="ECO:0000256" key="4">
    <source>
        <dbReference type="ARBA" id="ARBA00022964"/>
    </source>
</evidence>
<evidence type="ECO:0000256" key="3">
    <source>
        <dbReference type="ARBA" id="ARBA00022797"/>
    </source>
</evidence>
<dbReference type="InterPro" id="IPR000391">
    <property type="entry name" value="Rng_hydr_dOase-bsu"/>
</dbReference>
<dbReference type="GO" id="GO:0051213">
    <property type="term" value="F:dioxygenase activity"/>
    <property type="evidence" value="ECO:0007669"/>
    <property type="project" value="UniProtKB-KW"/>
</dbReference>
<evidence type="ECO:0000256" key="5">
    <source>
        <dbReference type="ARBA" id="ARBA00023002"/>
    </source>
</evidence>
<dbReference type="PANTHER" id="PTHR41534:SF2">
    <property type="entry name" value="3-PHENYLPROPIONATE_CINNAMIC ACID DIOXYGENASE SUBUNIT BETA"/>
    <property type="match status" value="1"/>
</dbReference>
<dbReference type="CDD" id="cd00667">
    <property type="entry name" value="ring_hydroxylating_dioxygenases_beta"/>
    <property type="match status" value="1"/>
</dbReference>
<dbReference type="EMBL" id="AP018560">
    <property type="protein sequence ID" value="BBD79751.1"/>
    <property type="molecule type" value="Genomic_DNA"/>
</dbReference>
<dbReference type="SUPFAM" id="SSF54427">
    <property type="entry name" value="NTF2-like"/>
    <property type="match status" value="1"/>
</dbReference>
<evidence type="ECO:0000313" key="6">
    <source>
        <dbReference type="EMBL" id="BBD79751.1"/>
    </source>
</evidence>
<dbReference type="AlphaFoldDB" id="A0A2Z6E4R9"/>
<dbReference type="KEGG" id="rbd:ALSL_1088"/>
<evidence type="ECO:0000256" key="1">
    <source>
        <dbReference type="ARBA" id="ARBA00005211"/>
    </source>
</evidence>
<proteinExistence type="inferred from homology"/>
<dbReference type="Pfam" id="PF00866">
    <property type="entry name" value="Ring_hydroxyl_B"/>
    <property type="match status" value="1"/>
</dbReference>
<dbReference type="Proteomes" id="UP000270530">
    <property type="component" value="Chromosome"/>
</dbReference>
<name>A0A2Z6E4R9_9GAMM</name>
<reference evidence="7" key="1">
    <citation type="submission" date="2018-04" db="EMBL/GenBank/DDBJ databases">
        <authorList>
            <person name="Watanabe M."/>
            <person name="Kojima H."/>
        </authorList>
    </citation>
    <scope>NUCLEOTIDE SEQUENCE [LARGE SCALE GENOMIC DNA]</scope>
    <source>
        <strain evidence="7">Dysh456</strain>
    </source>
</reference>
<evidence type="ECO:0000256" key="2">
    <source>
        <dbReference type="ARBA" id="ARBA00009570"/>
    </source>
</evidence>
<accession>A0A2Z6E4R9</accession>
<keyword evidence="3" id="KW-0058">Aromatic hydrocarbons catabolism</keyword>
<dbReference type="PANTHER" id="PTHR41534">
    <property type="entry name" value="BLR3401 PROTEIN"/>
    <property type="match status" value="1"/>
</dbReference>
<dbReference type="RefSeq" id="WP_198410679.1">
    <property type="nucleotide sequence ID" value="NZ_AP018560.1"/>
</dbReference>
<dbReference type="Gene3D" id="3.10.450.50">
    <property type="match status" value="1"/>
</dbReference>
<comment type="similarity">
    <text evidence="2">Belongs to the bacterial ring-hydroxylating dioxygenase beta subunit family.</text>
</comment>
<reference evidence="7" key="2">
    <citation type="submission" date="2018-06" db="EMBL/GenBank/DDBJ databases">
        <title>Genome sequence of Rhodanobacteraceae bacterium strain Dysh456.</title>
        <authorList>
            <person name="Fukui M."/>
        </authorList>
    </citation>
    <scope>NUCLEOTIDE SEQUENCE [LARGE SCALE GENOMIC DNA]</scope>
    <source>
        <strain evidence="7">Dysh456</strain>
    </source>
</reference>
<evidence type="ECO:0000313" key="7">
    <source>
        <dbReference type="Proteomes" id="UP000270530"/>
    </source>
</evidence>
<gene>
    <name evidence="6" type="ORF">ALSL_1088</name>
</gene>
<keyword evidence="5" id="KW-0560">Oxidoreductase</keyword>
<organism evidence="6 7">
    <name type="scientific">Aerosticca soli</name>
    <dbReference type="NCBI Taxonomy" id="2010829"/>
    <lineage>
        <taxon>Bacteria</taxon>
        <taxon>Pseudomonadati</taxon>
        <taxon>Pseudomonadota</taxon>
        <taxon>Gammaproteobacteria</taxon>
        <taxon>Lysobacterales</taxon>
        <taxon>Rhodanobacteraceae</taxon>
        <taxon>Aerosticca</taxon>
    </lineage>
</organism>
<keyword evidence="7" id="KW-1185">Reference proteome</keyword>
<sequence length="161" mass="18550">MQTFTRPELEDFFYAEAALLDDWKLTEWLALFTEDARYEVPSTDLPRDAQASTNLFYIADDAFRLSERVKRLLKKTAHAEYPRPKTRHVISNVRILANEGDRCQASAVFVTYRSKSGHTDTYIGIADYHLVRTGDGLRIRSKRCTLDLDSLRPHGRVSIIL</sequence>
<dbReference type="InterPro" id="IPR032710">
    <property type="entry name" value="NTF2-like_dom_sf"/>
</dbReference>
<keyword evidence="4 6" id="KW-0223">Dioxygenase</keyword>